<dbReference type="SMART" id="SM01321">
    <property type="entry name" value="Y1_Tnp"/>
    <property type="match status" value="1"/>
</dbReference>
<dbReference type="GO" id="GO:0006313">
    <property type="term" value="P:DNA transposition"/>
    <property type="evidence" value="ECO:0007669"/>
    <property type="project" value="InterPro"/>
</dbReference>
<evidence type="ECO:0000259" key="1">
    <source>
        <dbReference type="SMART" id="SM01321"/>
    </source>
</evidence>
<dbReference type="PANTHER" id="PTHR34322">
    <property type="entry name" value="TRANSPOSASE, Y1_TNP DOMAIN-CONTAINING"/>
    <property type="match status" value="1"/>
</dbReference>
<dbReference type="GO" id="GO:0003677">
    <property type="term" value="F:DNA binding"/>
    <property type="evidence" value="ECO:0007669"/>
    <property type="project" value="InterPro"/>
</dbReference>
<dbReference type="InterPro" id="IPR002686">
    <property type="entry name" value="Transposase_17"/>
</dbReference>
<sequence>MEFEANHIFHVFNRGNNSQRLFFTRDNYLFFIEKIRTHVLPHADILAWCLMPTHFHLMVHANDLHMERIEQVTRSHLLNKTRSFNDSIGIMLRSYSRAIQKQRKTTGSLFQKATKARCLTQADGISPAWFQTKYGAMIHVDNPEKAYPQVCFDYIHANPVKDMLVSKMEEWEFSSARDYAGLRNGTLVNKERANEFGLVYR</sequence>
<organism evidence="2 3">
    <name type="scientific">Sunxiuqinia elliptica</name>
    <dbReference type="NCBI Taxonomy" id="655355"/>
    <lineage>
        <taxon>Bacteria</taxon>
        <taxon>Pseudomonadati</taxon>
        <taxon>Bacteroidota</taxon>
        <taxon>Bacteroidia</taxon>
        <taxon>Marinilabiliales</taxon>
        <taxon>Prolixibacteraceae</taxon>
        <taxon>Sunxiuqinia</taxon>
    </lineage>
</organism>
<dbReference type="EMBL" id="SNWI01000014">
    <property type="protein sequence ID" value="TDN95686.1"/>
    <property type="molecule type" value="Genomic_DNA"/>
</dbReference>
<dbReference type="GO" id="GO:0004803">
    <property type="term" value="F:transposase activity"/>
    <property type="evidence" value="ECO:0007669"/>
    <property type="project" value="InterPro"/>
</dbReference>
<dbReference type="AlphaFoldDB" id="A0A4R6GKW3"/>
<dbReference type="RefSeq" id="WP_133467020.1">
    <property type="nucleotide sequence ID" value="NZ_SNWI01000014.1"/>
</dbReference>
<dbReference type="InterPro" id="IPR036515">
    <property type="entry name" value="Transposase_17_sf"/>
</dbReference>
<protein>
    <submittedName>
        <fullName evidence="2">Putative transposase</fullName>
    </submittedName>
</protein>
<dbReference type="SUPFAM" id="SSF143422">
    <property type="entry name" value="Transposase IS200-like"/>
    <property type="match status" value="1"/>
</dbReference>
<evidence type="ECO:0000313" key="2">
    <source>
        <dbReference type="EMBL" id="TDN95686.1"/>
    </source>
</evidence>
<reference evidence="2 3" key="1">
    <citation type="submission" date="2019-03" db="EMBL/GenBank/DDBJ databases">
        <title>Freshwater and sediment microbial communities from various areas in North America, analyzing microbe dynamics in response to fracking.</title>
        <authorList>
            <person name="Lamendella R."/>
        </authorList>
    </citation>
    <scope>NUCLEOTIDE SEQUENCE [LARGE SCALE GENOMIC DNA]</scope>
    <source>
        <strain evidence="2 3">114D</strain>
    </source>
</reference>
<feature type="domain" description="Transposase IS200-like" evidence="1">
    <location>
        <begin position="4"/>
        <end position="121"/>
    </location>
</feature>
<comment type="caution">
    <text evidence="2">The sequence shown here is derived from an EMBL/GenBank/DDBJ whole genome shotgun (WGS) entry which is preliminary data.</text>
</comment>
<name>A0A4R6GKW3_9BACT</name>
<dbReference type="Gene3D" id="3.30.70.1290">
    <property type="entry name" value="Transposase IS200-like"/>
    <property type="match status" value="1"/>
</dbReference>
<dbReference type="Proteomes" id="UP000294848">
    <property type="component" value="Unassembled WGS sequence"/>
</dbReference>
<accession>A0A4R6GKW3</accession>
<dbReference type="PANTHER" id="PTHR34322:SF2">
    <property type="entry name" value="TRANSPOSASE IS200-LIKE DOMAIN-CONTAINING PROTEIN"/>
    <property type="match status" value="1"/>
</dbReference>
<dbReference type="OrthoDB" id="9788881at2"/>
<gene>
    <name evidence="2" type="ORF">DET52_1146</name>
</gene>
<proteinExistence type="predicted"/>
<evidence type="ECO:0000313" key="3">
    <source>
        <dbReference type="Proteomes" id="UP000294848"/>
    </source>
</evidence>